<dbReference type="Gramene" id="TVU19244">
    <property type="protein sequence ID" value="TVU19244"/>
    <property type="gene ID" value="EJB05_35383"/>
</dbReference>
<feature type="non-terminal residue" evidence="2">
    <location>
        <position position="346"/>
    </location>
</feature>
<feature type="region of interest" description="Disordered" evidence="1">
    <location>
        <begin position="145"/>
        <end position="167"/>
    </location>
</feature>
<keyword evidence="3" id="KW-1185">Reference proteome</keyword>
<dbReference type="AlphaFoldDB" id="A0A5J9U6Q3"/>
<reference evidence="2 3" key="1">
    <citation type="journal article" date="2019" name="Sci. Rep.">
        <title>A high-quality genome of Eragrostis curvula grass provides insights into Poaceae evolution and supports new strategies to enhance forage quality.</title>
        <authorList>
            <person name="Carballo J."/>
            <person name="Santos B.A.C.M."/>
            <person name="Zappacosta D."/>
            <person name="Garbus I."/>
            <person name="Selva J.P."/>
            <person name="Gallo C.A."/>
            <person name="Diaz A."/>
            <person name="Albertini E."/>
            <person name="Caccamo M."/>
            <person name="Echenique V."/>
        </authorList>
    </citation>
    <scope>NUCLEOTIDE SEQUENCE [LARGE SCALE GENOMIC DNA]</scope>
    <source>
        <strain evidence="3">cv. Victoria</strain>
        <tissue evidence="2">Leaf</tissue>
    </source>
</reference>
<name>A0A5J9U6Q3_9POAL</name>
<sequence>MGQSFSTYVHPDLFDLWRVRVPRTVKVITDDKRRTEFNLEKIGEGIYITGQAWRKFYALNNLAQMDRFLVVLQKSGELRLHVYDKPRTKRTFDDLPYTKSLCWRMKRYLTLLWGAPSKFQEPRPPAGPVAVAVVPPGIAAVPPAPDQAQPGVPAQGPAPAVQPAPQEAQHDVPILPAPALACPVHHVVKPPPSHINNEANILAQNAQAIFVFTARMNKTSIRHSEMCTPACAFNTIFQMPLPINIRILQKEEQINRLIASTVCVWNVYGGNKMMPEKKKWQEMVQQSELAIHDWCAFQIKNEGGTSCVDVLPSRGPCLEKLRLKHVKQPNVPPPSLLNVDHLSSSS</sequence>
<gene>
    <name evidence="2" type="ORF">EJB05_35383</name>
</gene>
<organism evidence="2 3">
    <name type="scientific">Eragrostis curvula</name>
    <name type="common">weeping love grass</name>
    <dbReference type="NCBI Taxonomy" id="38414"/>
    <lineage>
        <taxon>Eukaryota</taxon>
        <taxon>Viridiplantae</taxon>
        <taxon>Streptophyta</taxon>
        <taxon>Embryophyta</taxon>
        <taxon>Tracheophyta</taxon>
        <taxon>Spermatophyta</taxon>
        <taxon>Magnoliopsida</taxon>
        <taxon>Liliopsida</taxon>
        <taxon>Poales</taxon>
        <taxon>Poaceae</taxon>
        <taxon>PACMAD clade</taxon>
        <taxon>Chloridoideae</taxon>
        <taxon>Eragrostideae</taxon>
        <taxon>Eragrostidinae</taxon>
        <taxon>Eragrostis</taxon>
    </lineage>
</organism>
<comment type="caution">
    <text evidence="2">The sequence shown here is derived from an EMBL/GenBank/DDBJ whole genome shotgun (WGS) entry which is preliminary data.</text>
</comment>
<proteinExistence type="predicted"/>
<feature type="non-terminal residue" evidence="2">
    <location>
        <position position="1"/>
    </location>
</feature>
<evidence type="ECO:0000313" key="2">
    <source>
        <dbReference type="EMBL" id="TVU19244.1"/>
    </source>
</evidence>
<dbReference type="Proteomes" id="UP000324897">
    <property type="component" value="Chromosome 7"/>
</dbReference>
<evidence type="ECO:0000313" key="3">
    <source>
        <dbReference type="Proteomes" id="UP000324897"/>
    </source>
</evidence>
<evidence type="ECO:0000256" key="1">
    <source>
        <dbReference type="SAM" id="MobiDB-lite"/>
    </source>
</evidence>
<dbReference type="EMBL" id="RWGY01000029">
    <property type="protein sequence ID" value="TVU19244.1"/>
    <property type="molecule type" value="Genomic_DNA"/>
</dbReference>
<accession>A0A5J9U6Q3</accession>
<protein>
    <submittedName>
        <fullName evidence="2">Uncharacterized protein</fullName>
    </submittedName>
</protein>